<evidence type="ECO:0000313" key="3">
    <source>
        <dbReference type="Proteomes" id="UP000255234"/>
    </source>
</evidence>
<feature type="domain" description="DUF362" evidence="1">
    <location>
        <begin position="38"/>
        <end position="192"/>
    </location>
</feature>
<organism evidence="2 3">
    <name type="scientific">Megamonas hypermegale</name>
    <dbReference type="NCBI Taxonomy" id="158847"/>
    <lineage>
        <taxon>Bacteria</taxon>
        <taxon>Bacillati</taxon>
        <taxon>Bacillota</taxon>
        <taxon>Negativicutes</taxon>
        <taxon>Selenomonadales</taxon>
        <taxon>Selenomonadaceae</taxon>
        <taxon>Megamonas</taxon>
    </lineage>
</organism>
<evidence type="ECO:0000313" key="2">
    <source>
        <dbReference type="EMBL" id="STY70334.1"/>
    </source>
</evidence>
<name>A0A378NPJ6_9FIRM</name>
<dbReference type="Pfam" id="PF04015">
    <property type="entry name" value="DUF362"/>
    <property type="match status" value="1"/>
</dbReference>
<protein>
    <submittedName>
        <fullName evidence="2">Domain of uncharacterized function (DUF362)</fullName>
    </submittedName>
</protein>
<dbReference type="Proteomes" id="UP000255234">
    <property type="component" value="Unassembled WGS sequence"/>
</dbReference>
<evidence type="ECO:0000259" key="1">
    <source>
        <dbReference type="Pfam" id="PF04015"/>
    </source>
</evidence>
<dbReference type="RefSeq" id="WP_115150995.1">
    <property type="nucleotide sequence ID" value="NZ_UGPP01000001.1"/>
</dbReference>
<reference evidence="2 3" key="1">
    <citation type="submission" date="2018-06" db="EMBL/GenBank/DDBJ databases">
        <authorList>
            <consortium name="Pathogen Informatics"/>
            <person name="Doyle S."/>
        </authorList>
    </citation>
    <scope>NUCLEOTIDE SEQUENCE [LARGE SCALE GENOMIC DNA]</scope>
    <source>
        <strain evidence="2 3">NCTC10571</strain>
    </source>
</reference>
<proteinExistence type="predicted"/>
<dbReference type="EMBL" id="UGPP01000001">
    <property type="protein sequence ID" value="STY70334.1"/>
    <property type="molecule type" value="Genomic_DNA"/>
</dbReference>
<dbReference type="InterPro" id="IPR007160">
    <property type="entry name" value="DUF362"/>
</dbReference>
<sequence>MNSTDILQTHGANLYEITFNLLSNSKLAEFIPNKNSTIIIKPDIKYINNTLYSTSPVILTTIIKYLQDNNFTNINLVLGSLIDDDLEQLSITCKYDKIVDKLNIPVYGLKDKDYTTKTIGGIEYKLIDKVINADFFINLVTSSPNEKTILHNALQAMQNILHAQNRSLFTTDNFYKAICFLNYLIKSNFTLVEIDSLSDIQADKHMYATIDNLLADAHYAQNLGYKPFDIEYIELASKLNIGCADINKANIINLIDNTVTCDNNSKLASHINASSPCEQCYQNLLQALSLLDKDNLLDKLPTKLFIGQGWREFSENGIGIGRCTSKFENYVRGCPPSPQKTYEFLKEFIYNNQNA</sequence>
<accession>A0A378NPJ6</accession>
<gene>
    <name evidence="2" type="ORF">NCTC10571_00465</name>
</gene>
<dbReference type="AlphaFoldDB" id="A0A378NPJ6"/>